<gene>
    <name evidence="22" type="ORF">EB796_014660</name>
</gene>
<dbReference type="CDD" id="cd02808">
    <property type="entry name" value="GltS_FMN"/>
    <property type="match status" value="1"/>
</dbReference>
<dbReference type="EMBL" id="VXIV02002159">
    <property type="protein sequence ID" value="KAF6027029.1"/>
    <property type="molecule type" value="Genomic_DNA"/>
</dbReference>
<keyword evidence="23" id="KW-1185">Reference proteome</keyword>
<feature type="binding site" evidence="20">
    <location>
        <position position="1026"/>
    </location>
    <ligand>
        <name>[3Fe-4S] cluster</name>
        <dbReference type="ChEBI" id="CHEBI:21137"/>
    </ligand>
</feature>
<dbReference type="FunFam" id="3.20.20.70:FF:000017">
    <property type="entry name" value="Glutamate synthase [NADH], amyloplastic"/>
    <property type="match status" value="1"/>
</dbReference>
<dbReference type="GO" id="GO:0016040">
    <property type="term" value="F:glutamate synthase (NADH) activity"/>
    <property type="evidence" value="ECO:0007669"/>
    <property type="project" value="UniProtKB-EC"/>
</dbReference>
<evidence type="ECO:0000256" key="8">
    <source>
        <dbReference type="ARBA" id="ARBA00022630"/>
    </source>
</evidence>
<evidence type="ECO:0000256" key="3">
    <source>
        <dbReference type="ARBA" id="ARBA00004802"/>
    </source>
</evidence>
<organism evidence="22 23">
    <name type="scientific">Bugula neritina</name>
    <name type="common">Brown bryozoan</name>
    <name type="synonym">Sertularia neritina</name>
    <dbReference type="NCBI Taxonomy" id="10212"/>
    <lineage>
        <taxon>Eukaryota</taxon>
        <taxon>Metazoa</taxon>
        <taxon>Spiralia</taxon>
        <taxon>Lophotrochozoa</taxon>
        <taxon>Bryozoa</taxon>
        <taxon>Gymnolaemata</taxon>
        <taxon>Cheilostomatida</taxon>
        <taxon>Flustrina</taxon>
        <taxon>Buguloidea</taxon>
        <taxon>Bugulidae</taxon>
        <taxon>Bugula</taxon>
    </lineage>
</organism>
<evidence type="ECO:0000256" key="2">
    <source>
        <dbReference type="ARBA" id="ARBA00001974"/>
    </source>
</evidence>
<keyword evidence="14" id="KW-0408">Iron</keyword>
<comment type="cofactor">
    <cofactor evidence="2">
        <name>FAD</name>
        <dbReference type="ChEBI" id="CHEBI:57692"/>
    </cofactor>
</comment>
<keyword evidence="7" id="KW-0028">Amino-acid biosynthesis</keyword>
<dbReference type="SUPFAM" id="SSF56235">
    <property type="entry name" value="N-terminal nucleophile aminohydrolases (Ntn hydrolases)"/>
    <property type="match status" value="1"/>
</dbReference>
<evidence type="ECO:0000256" key="10">
    <source>
        <dbReference type="ARBA" id="ARBA00022723"/>
    </source>
</evidence>
<dbReference type="Pfam" id="PF01493">
    <property type="entry name" value="GXGXG"/>
    <property type="match status" value="1"/>
</dbReference>
<evidence type="ECO:0000256" key="4">
    <source>
        <dbReference type="ARBA" id="ARBA00004909"/>
    </source>
</evidence>
<comment type="pathway">
    <text evidence="4">Nitrogen metabolism.</text>
</comment>
<keyword evidence="10" id="KW-0479">Metal-binding</keyword>
<dbReference type="InterPro" id="IPR036485">
    <property type="entry name" value="Glu_synth_asu_C_sf"/>
</dbReference>
<dbReference type="InterPro" id="IPR009051">
    <property type="entry name" value="Helical_ferredxn"/>
</dbReference>
<comment type="pathway">
    <text evidence="3">Energy metabolism; nitrogen metabolism.</text>
</comment>
<proteinExistence type="inferred from homology"/>
<feature type="binding site" evidence="20">
    <location>
        <position position="1037"/>
    </location>
    <ligand>
        <name>[3Fe-4S] cluster</name>
        <dbReference type="ChEBI" id="CHEBI:21137"/>
    </ligand>
</feature>
<evidence type="ECO:0000313" key="22">
    <source>
        <dbReference type="EMBL" id="KAF6027029.1"/>
    </source>
</evidence>
<dbReference type="Pfam" id="PF04898">
    <property type="entry name" value="Glu_syn_central"/>
    <property type="match status" value="1"/>
</dbReference>
<dbReference type="InterPro" id="IPR006005">
    <property type="entry name" value="Glut_synth_ssu1"/>
</dbReference>
<dbReference type="InterPro" id="IPR006982">
    <property type="entry name" value="Glu_synth_centr_N"/>
</dbReference>
<protein>
    <recommendedName>
        <fullName evidence="18">glutamate synthase (NADH)</fullName>
        <ecNumber evidence="18">1.4.1.14</ecNumber>
    </recommendedName>
</protein>
<evidence type="ECO:0000313" key="23">
    <source>
        <dbReference type="Proteomes" id="UP000593567"/>
    </source>
</evidence>
<dbReference type="PIRSF" id="PIRSF000187">
    <property type="entry name" value="GOGAT"/>
    <property type="match status" value="1"/>
</dbReference>
<evidence type="ECO:0000256" key="15">
    <source>
        <dbReference type="ARBA" id="ARBA00023014"/>
    </source>
</evidence>
<comment type="pathway">
    <text evidence="5">Amino-acid biosynthesis; L-glutamate biosynthesis via GLT pathway; L-glutamate from 2-oxoglutarate and L-glutamine (NAD(+) route): step 1/1.</text>
</comment>
<feature type="binding site" evidence="20">
    <location>
        <position position="1032"/>
    </location>
    <ligand>
        <name>[3Fe-4S] cluster</name>
        <dbReference type="ChEBI" id="CHEBI:21137"/>
    </ligand>
</feature>
<keyword evidence="9" id="KW-0288">FMN</keyword>
<dbReference type="FunFam" id="3.50.50.60:FF:000022">
    <property type="entry name" value="Glutamate synthase [NADH], amyloplastic"/>
    <property type="match status" value="1"/>
</dbReference>
<evidence type="ECO:0000256" key="7">
    <source>
        <dbReference type="ARBA" id="ARBA00022605"/>
    </source>
</evidence>
<keyword evidence="12" id="KW-0315">Glutamine amidotransferase</keyword>
<dbReference type="InterPro" id="IPR012220">
    <property type="entry name" value="Glu_synth_euk"/>
</dbReference>
<dbReference type="Proteomes" id="UP000593567">
    <property type="component" value="Unassembled WGS sequence"/>
</dbReference>
<evidence type="ECO:0000256" key="19">
    <source>
        <dbReference type="ARBA" id="ARBA00048867"/>
    </source>
</evidence>
<comment type="cofactor">
    <cofactor evidence="20">
        <name>[3Fe-4S] cluster</name>
        <dbReference type="ChEBI" id="CHEBI:21137"/>
    </cofactor>
    <text evidence="20">Binds 1 [3Fe-4S] cluster.</text>
</comment>
<dbReference type="GO" id="GO:0097054">
    <property type="term" value="P:L-glutamate biosynthetic process"/>
    <property type="evidence" value="ECO:0007669"/>
    <property type="project" value="UniProtKB-UniPathway"/>
</dbReference>
<dbReference type="Gene3D" id="3.40.50.720">
    <property type="entry name" value="NAD(P)-binding Rossmann-like Domain"/>
    <property type="match status" value="1"/>
</dbReference>
<dbReference type="Gene3D" id="1.10.1060.10">
    <property type="entry name" value="Alpha-helical ferredoxin"/>
    <property type="match status" value="1"/>
</dbReference>
<evidence type="ECO:0000256" key="11">
    <source>
        <dbReference type="ARBA" id="ARBA00022827"/>
    </source>
</evidence>
<evidence type="ECO:0000256" key="9">
    <source>
        <dbReference type="ARBA" id="ARBA00022643"/>
    </source>
</evidence>
<evidence type="ECO:0000256" key="12">
    <source>
        <dbReference type="ARBA" id="ARBA00022962"/>
    </source>
</evidence>
<keyword evidence="17 20" id="KW-0003">3Fe-4S</keyword>
<dbReference type="GO" id="GO:0005506">
    <property type="term" value="F:iron ion binding"/>
    <property type="evidence" value="ECO:0007669"/>
    <property type="project" value="InterPro"/>
</dbReference>
<dbReference type="GO" id="GO:0050660">
    <property type="term" value="F:flavin adenine dinucleotide binding"/>
    <property type="evidence" value="ECO:0007669"/>
    <property type="project" value="InterPro"/>
</dbReference>
<keyword evidence="13" id="KW-0560">Oxidoreductase</keyword>
<dbReference type="Gene3D" id="2.160.20.60">
    <property type="entry name" value="Glutamate synthase, alpha subunit, C-terminal domain"/>
    <property type="match status" value="2"/>
</dbReference>
<dbReference type="InterPro" id="IPR002489">
    <property type="entry name" value="Glu_synth_asu_C"/>
</dbReference>
<dbReference type="Pfam" id="PF01645">
    <property type="entry name" value="Glu_synthase"/>
    <property type="match status" value="1"/>
</dbReference>
<dbReference type="Gene3D" id="3.20.20.70">
    <property type="entry name" value="Aldolase class I"/>
    <property type="match status" value="2"/>
</dbReference>
<evidence type="ECO:0000256" key="16">
    <source>
        <dbReference type="ARBA" id="ARBA00023164"/>
    </source>
</evidence>
<dbReference type="NCBIfam" id="NF008730">
    <property type="entry name" value="PRK11750.1"/>
    <property type="match status" value="1"/>
</dbReference>
<reference evidence="22" key="1">
    <citation type="submission" date="2020-06" db="EMBL/GenBank/DDBJ databases">
        <title>Draft genome of Bugula neritina, a colonial animal packing powerful symbionts and potential medicines.</title>
        <authorList>
            <person name="Rayko M."/>
        </authorList>
    </citation>
    <scope>NUCLEOTIDE SEQUENCE [LARGE SCALE GENOMIC DNA]</scope>
    <source>
        <strain evidence="22">Kwan_BN1</strain>
    </source>
</reference>
<dbReference type="InterPro" id="IPR036188">
    <property type="entry name" value="FAD/NAD-bd_sf"/>
</dbReference>
<keyword evidence="8" id="KW-0285">Flavoprotein</keyword>
<dbReference type="InterPro" id="IPR017932">
    <property type="entry name" value="GATase_2_dom"/>
</dbReference>
<comment type="catalytic activity">
    <reaction evidence="19">
        <text>2 L-glutamate + NAD(+) = L-glutamine + 2-oxoglutarate + NADH + H(+)</text>
        <dbReference type="Rhea" id="RHEA:13753"/>
        <dbReference type="ChEBI" id="CHEBI:15378"/>
        <dbReference type="ChEBI" id="CHEBI:16810"/>
        <dbReference type="ChEBI" id="CHEBI:29985"/>
        <dbReference type="ChEBI" id="CHEBI:57540"/>
        <dbReference type="ChEBI" id="CHEBI:57945"/>
        <dbReference type="ChEBI" id="CHEBI:58359"/>
        <dbReference type="EC" id="1.4.1.14"/>
    </reaction>
</comment>
<evidence type="ECO:0000256" key="5">
    <source>
        <dbReference type="ARBA" id="ARBA00004944"/>
    </source>
</evidence>
<dbReference type="GO" id="GO:0016639">
    <property type="term" value="F:oxidoreductase activity, acting on the CH-NH2 group of donors, NAD or NADP as acceptor"/>
    <property type="evidence" value="ECO:0007669"/>
    <property type="project" value="InterPro"/>
</dbReference>
<dbReference type="Gene3D" id="3.60.20.10">
    <property type="entry name" value="Glutamine Phosphoribosylpyrophosphate, subunit 1, domain 1"/>
    <property type="match status" value="1"/>
</dbReference>
<dbReference type="PROSITE" id="PS51278">
    <property type="entry name" value="GATASE_TYPE_2"/>
    <property type="match status" value="1"/>
</dbReference>
<dbReference type="InterPro" id="IPR002932">
    <property type="entry name" value="Glu_synthdom"/>
</dbReference>
<dbReference type="SUPFAM" id="SSF69336">
    <property type="entry name" value="Alpha subunit of glutamate synthase, C-terminal domain"/>
    <property type="match status" value="1"/>
</dbReference>
<dbReference type="OrthoDB" id="4327079at2759"/>
<evidence type="ECO:0000259" key="21">
    <source>
        <dbReference type="PROSITE" id="PS51278"/>
    </source>
</evidence>
<evidence type="ECO:0000256" key="20">
    <source>
        <dbReference type="PIRSR" id="PIRSR000187-2"/>
    </source>
</evidence>
<feature type="domain" description="Glutamine amidotransferase type-2" evidence="21">
    <location>
        <begin position="45"/>
        <end position="303"/>
    </location>
</feature>
<evidence type="ECO:0000256" key="6">
    <source>
        <dbReference type="ARBA" id="ARBA00009716"/>
    </source>
</evidence>
<dbReference type="PANTHER" id="PTHR43100">
    <property type="entry name" value="GLUTAMATE SYNTHASE [NADPH] SMALL CHAIN"/>
    <property type="match status" value="1"/>
</dbReference>
<dbReference type="NCBIfam" id="TIGR01317">
    <property type="entry name" value="GOGAT_sm_gam"/>
    <property type="match status" value="1"/>
</dbReference>
<dbReference type="EC" id="1.4.1.14" evidence="18"/>
<dbReference type="InterPro" id="IPR023753">
    <property type="entry name" value="FAD/NAD-binding_dom"/>
</dbReference>
<dbReference type="GO" id="GO:0051538">
    <property type="term" value="F:3 iron, 4 sulfur cluster binding"/>
    <property type="evidence" value="ECO:0007669"/>
    <property type="project" value="UniProtKB-KW"/>
</dbReference>
<evidence type="ECO:0000256" key="18">
    <source>
        <dbReference type="ARBA" id="ARBA00024383"/>
    </source>
</evidence>
<keyword evidence="15 20" id="KW-0411">Iron-sulfur</keyword>
<keyword evidence="16" id="KW-0314">Glutamate biosynthesis</keyword>
<dbReference type="CDD" id="cd00713">
    <property type="entry name" value="GltS"/>
    <property type="match status" value="1"/>
</dbReference>
<dbReference type="InterPro" id="IPR028261">
    <property type="entry name" value="DPD_II"/>
</dbReference>
<evidence type="ECO:0000256" key="13">
    <source>
        <dbReference type="ARBA" id="ARBA00023002"/>
    </source>
</evidence>
<comment type="caution">
    <text evidence="22">The sequence shown here is derived from an EMBL/GenBank/DDBJ whole genome shotgun (WGS) entry which is preliminary data.</text>
</comment>
<comment type="similarity">
    <text evidence="6">Belongs to the glutamate synthase family.</text>
</comment>
<name>A0A7J7JL07_BUGNE</name>
<dbReference type="InterPro" id="IPR051394">
    <property type="entry name" value="Glutamate_Synthase"/>
</dbReference>
<dbReference type="InterPro" id="IPR029055">
    <property type="entry name" value="Ntn_hydrolases_N"/>
</dbReference>
<dbReference type="Pfam" id="PF07992">
    <property type="entry name" value="Pyr_redox_2"/>
    <property type="match status" value="1"/>
</dbReference>
<dbReference type="UniPathway" id="UPA00045"/>
<dbReference type="Pfam" id="PF14691">
    <property type="entry name" value="Fer4_20"/>
    <property type="match status" value="1"/>
</dbReference>
<dbReference type="Pfam" id="PF00310">
    <property type="entry name" value="GATase_2"/>
    <property type="match status" value="1"/>
</dbReference>
<dbReference type="SUPFAM" id="SSF51395">
    <property type="entry name" value="FMN-linked oxidoreductases"/>
    <property type="match status" value="1"/>
</dbReference>
<dbReference type="Gene3D" id="3.50.50.60">
    <property type="entry name" value="FAD/NAD(P)-binding domain"/>
    <property type="match status" value="1"/>
</dbReference>
<evidence type="ECO:0000256" key="14">
    <source>
        <dbReference type="ARBA" id="ARBA00023004"/>
    </source>
</evidence>
<dbReference type="PANTHER" id="PTHR43100:SF1">
    <property type="entry name" value="GLUTAMATE SYNTHASE [NADPH] SMALL CHAIN"/>
    <property type="match status" value="1"/>
</dbReference>
<dbReference type="UniPathway" id="UPA00634">
    <property type="reaction ID" value="UER00690"/>
</dbReference>
<keyword evidence="11" id="KW-0274">FAD</keyword>
<dbReference type="InterPro" id="IPR013785">
    <property type="entry name" value="Aldolase_TIM"/>
</dbReference>
<dbReference type="SUPFAM" id="SSF46548">
    <property type="entry name" value="alpha-helical ferredoxin"/>
    <property type="match status" value="1"/>
</dbReference>
<sequence>MTFTDLAQECGVQVIKWRTIPVLNEAIGDIASTREPLLRQVFVTCAKTEELNKKVYLLRKKATHTLGGRGFRFYICSLSADTVVYKGLFTPDQLFTYFWDLQQPDFTTKMAMVHSRFSTNTFPSWERAHPQRYLCHNGEINTLRGNVNLMKAREGVMKSKVYGEQLADLYPVVEAGMSDSGSLDNVLEFLMHAGERSLPEAILTMVPEAWQNDNIMNADKKAFYRYNSFAMEPWDGPALLAFSDGRYTGAVLDRNGLRPSRYYLTSQNYLYMASEVGVCTAKPEDIVQKGRLKPGRMLLVDTELKLFKTDVEIKKEIVSLRPVQQWVQNQITLEELYANHDSVTSTELNPNTLSKTAVDTKATGIMEWDRRLPCFGWTVETINLLIAPMIKTKKEALGSMGNDAPLACLSRFTPLIYDYFKQLFAQVTNPPIDPFREKIVMSLACPIGPAGNMLEPNADWTKRLVLDQPILSLSDMEVIKATQYKGWKAKVIDITFPRSAGVSGLVTRLDAVCLEAAKAVRNGFSFIILSDRNVNSNRVPISAALAQGSVHHHLINEKLRMSTALVVETGEVREVHQLCVLLGYGADAICPYLVYESVGLVISLGLLDTPMTEGEIFENYRSACARGISKVMAKMGISTLQSYKGAQIFEAVGLGQEVIDKCFTGTASRLGGTNFEVLGYEAFVRQSLAYESSGGDFYIANNPGSFYWRSGGEQHVNDPNAIADLQDASKMNSKHAYTKYSDGTDKNARACTLRGQLEFVFSKEPVTLEEVEDAASIVKRFATGAMSFGSLSYESHSTLAQAMNKIGAKSNSGEGGESPERYTDKEICSSIKQIASGRFGVTSSYIAHCDDLQIKMAQGAKPGEGGELPGYKVTKDIAENRHSIIGVGLISPPPHHDIYSIEDLAQLIYDLKSANPKARISVKLVSEVGVGVVAAGVAKGKSEHITISGHDGGTGASSWTGVKHAGLPWELGVAETHQTLVLNDLRSRVVIQADGQLRNGKDVVIAALLGADEFAFSTAPLIALGCTMMRKCHLNTCPVGVATQDPVLRKKFAGKPEYVVNFFFLLAEEIREIMAKLGFKNFQDMIGRSDKLTATVPLHDKAALLEYEPILTCANKLRPGINIVGGSVPQDFNLETRIDNDVIKKAHSVIEGHSKECHIEMAITNIDRTFGATLSYEISMKYGELGLPPGSSINIKLVGSAGQAFCAFLAQGVHVELEGDANDYVGKGLSGGEIVVYPPKNSRPGYDTEKNIIVGNVCLYGATSGKAFFRGQTAERFCVRNSGATAISEVNECFYIIDLLQYCVLEKLAKEFEPKCNVETVDLESVTEEEDMTLLFDLLTEFKVKTGSEVAEKILSQWPASLTNFVKVFPREYRRALDDQKKEAEQLKELEATTPTFTIEGVAGDDEDNVEDKNAQLAVESHEVHEDIVNVSDISQKPLKLENRTLSTGSLNIEDLEDVVKDQLHGRRESVDLIASDKVDKVRGFVRYRRSKNAYRKAENRSKDWKEIFDHKAIRRGLQVQAARCMDCGVPFCQSNNGCPLGNIIPKWNDLVFHGNWKEALYQLLQTNNFPEFTGRVCPAPCEGACVLGINNDPVTIKNIENNIIEHAWNQGWIKPELPSHRTGKRVAIVGSGPAGLAAAAQLNKAGHLVTVYERADRIGGLLRYGIPSMKLEREILDRRLKLMEEEGITFKAGVEVGVTLPATDLINEYDAVLLTCGATWPRDLPIPGRNLNGIHFAMNFLRTWQSKQMTLNGKDKQTEFDEALMQSMAKGKDVVVIGGGDTGNDCIGTSLRQGAKSITSFEILPESPPGRADDNPWPTWPKIMRVDYGHEEVAVKMGKDPRHYCIMSKEFVDDGNGNVCGVKTVKVDWKKDKTGRWNMTVLPDTDELYKCDLVLLAMGFLGPEKSVVKELSLDCDPRSNMKTPPNKYNTSVPKVYAAGDCRRGQSLVVWAITEGRQAARQIDLDLTGSTSLAGPGGIRLAPKYMRHYGQQDAKIEE</sequence>
<dbReference type="FunFam" id="3.20.20.70:FF:000031">
    <property type="entry name" value="Glutamate synthase 1 [NADH]"/>
    <property type="match status" value="1"/>
</dbReference>
<evidence type="ECO:0000256" key="1">
    <source>
        <dbReference type="ARBA" id="ARBA00001917"/>
    </source>
</evidence>
<accession>A0A7J7JL07</accession>
<dbReference type="GO" id="GO:0010181">
    <property type="term" value="F:FMN binding"/>
    <property type="evidence" value="ECO:0007669"/>
    <property type="project" value="InterPro"/>
</dbReference>
<comment type="cofactor">
    <cofactor evidence="1">
        <name>FMN</name>
        <dbReference type="ChEBI" id="CHEBI:58210"/>
    </cofactor>
</comment>
<dbReference type="SUPFAM" id="SSF51971">
    <property type="entry name" value="Nucleotide-binding domain"/>
    <property type="match status" value="1"/>
</dbReference>
<dbReference type="PRINTS" id="PR00419">
    <property type="entry name" value="ADXRDTASE"/>
</dbReference>
<evidence type="ECO:0000256" key="17">
    <source>
        <dbReference type="ARBA" id="ARBA00023291"/>
    </source>
</evidence>